<keyword evidence="2" id="KW-1185">Reference proteome</keyword>
<evidence type="ECO:0000313" key="1">
    <source>
        <dbReference type="EMBL" id="MBE2166790.1"/>
    </source>
</evidence>
<name>A0ABR9NPW9_9GAMM</name>
<dbReference type="Proteomes" id="UP000619170">
    <property type="component" value="Unassembled WGS sequence"/>
</dbReference>
<comment type="caution">
    <text evidence="1">The sequence shown here is derived from an EMBL/GenBank/DDBJ whole genome shotgun (WGS) entry which is preliminary data.</text>
</comment>
<reference evidence="1 2" key="1">
    <citation type="submission" date="2020-10" db="EMBL/GenBank/DDBJ databases">
        <authorList>
            <person name="Mohd Rani F."/>
        </authorList>
    </citation>
    <scope>NUCLEOTIDE SEQUENCE [LARGE SCALE GENOMIC DNA]</scope>
    <source>
        <strain evidence="1 2">AC1583</strain>
    </source>
</reference>
<feature type="non-terminal residue" evidence="1">
    <location>
        <position position="714"/>
    </location>
</feature>
<sequence>IGAIQANIDYSYSYSSSDYYGGSFESGTGAIKRSVNVVDVFSGGSVSAKPSVDINDIDYTFKGKAELINHEYILIKDLPKETSRVEVKYRVDNLSNWGTLSDAAPFDSSYGGYLVNLNTLDTNTVFEYFYILYDSNGHILGGNTGSVNQNYLYQRDIFYDYYKDVIYEDRGKVVNEKTDLNKSIWSLGGSVDSTIVSSSPLKIKYTFNQNGIRNYGDYVFSLFFKGKNGGFEKVTPNSYASRGEGNLDVVVEFSKDELDRIYNITETSNQGSKGFLDVKIGLFQDKKYIEIGSGIQNISINNNYWGPSYSLDGTSKISLKEKSTIRLTNQSINTTSSILYYRPVGSNNIPEDKYSGWNAVQAEPLYDIYGERVNGVFDVNLPYIKDGQKYEFQYISFNKMEVINRQNGILEPYGLWDGSLMILMSNIPLNYGGNGFVIPHQGYRINSGFAFFIPTISRGTYGPDYPTSDAKIQYRKVGTQEWIDSAASGTWETGYLLWETADLADGDYEFKLKTYNTFEGESHIDDDLITETKLIGKIRKDFVLEVLEQWPSSLFENKITFSAQPAGSSKVTVKYGTAAGLLNKTAVLTVGSDGKAILDATDLAEQNLFGSTTVYYSYETTDANGKLLNRATGYVNVGMGADSGQHTNQLNDSWLDFQPAQNNGSKMELFYRKRQVDASGNFVSDLVSADINSDAYWASSNQFQKVSITPSSGI</sequence>
<proteinExistence type="predicted"/>
<feature type="non-terminal residue" evidence="1">
    <location>
        <position position="1"/>
    </location>
</feature>
<gene>
    <name evidence="1" type="ORF">IIQ43_19955</name>
</gene>
<reference evidence="2" key="2">
    <citation type="submission" date="2023-07" db="EMBL/GenBank/DDBJ databases">
        <title>Acinetobacter oleivorans assembled AC1583.</title>
        <authorList>
            <person name="Yeo C.C."/>
        </authorList>
    </citation>
    <scope>NUCLEOTIDE SEQUENCE [LARGE SCALE GENOMIC DNA]</scope>
    <source>
        <strain evidence="2">AC1583</strain>
    </source>
</reference>
<accession>A0ABR9NPW9</accession>
<protein>
    <submittedName>
        <fullName evidence="1">Uncharacterized protein</fullName>
    </submittedName>
</protein>
<organism evidence="1 2">
    <name type="scientific">Acinetobacter oleivorans</name>
    <dbReference type="NCBI Taxonomy" id="1148157"/>
    <lineage>
        <taxon>Bacteria</taxon>
        <taxon>Pseudomonadati</taxon>
        <taxon>Pseudomonadota</taxon>
        <taxon>Gammaproteobacteria</taxon>
        <taxon>Moraxellales</taxon>
        <taxon>Moraxellaceae</taxon>
        <taxon>Acinetobacter</taxon>
    </lineage>
</organism>
<dbReference type="EMBL" id="JADAZL010000028">
    <property type="protein sequence ID" value="MBE2166790.1"/>
    <property type="molecule type" value="Genomic_DNA"/>
</dbReference>
<evidence type="ECO:0000313" key="2">
    <source>
        <dbReference type="Proteomes" id="UP000619170"/>
    </source>
</evidence>